<dbReference type="Proteomes" id="UP000657385">
    <property type="component" value="Unassembled WGS sequence"/>
</dbReference>
<dbReference type="RefSeq" id="WP_196193917.1">
    <property type="nucleotide sequence ID" value="NZ_JADPRT010000004.1"/>
</dbReference>
<dbReference type="AlphaFoldDB" id="A0A931B3R8"/>
<evidence type="ECO:0000313" key="2">
    <source>
        <dbReference type="EMBL" id="MBF9068767.1"/>
    </source>
</evidence>
<feature type="domain" description="Glyoxalase-like" evidence="1">
    <location>
        <begin position="119"/>
        <end position="199"/>
    </location>
</feature>
<evidence type="ECO:0000313" key="3">
    <source>
        <dbReference type="Proteomes" id="UP000657385"/>
    </source>
</evidence>
<sequence length="206" mass="21457">MAALLGVVIEASDVPALRAFWGEALGWRPSPDGSELYSPRPGRPVVRFVAAAGGPKRGKNRLHLDLAGGPDEVARVRALGAEPVDIGQGAVPWAVLADPEGNEFCVLPHASADDGLAAIALDAADPVAQLAFWQRRTGWELVDRGAWGVRLRHPSGSGPTLVMGPPAAPKSAPNRLRLAVSATAAAPSHGPGAELVDPEGNEFELW</sequence>
<dbReference type="InterPro" id="IPR029068">
    <property type="entry name" value="Glyas_Bleomycin-R_OHBP_Dase"/>
</dbReference>
<dbReference type="PANTHER" id="PTHR35908">
    <property type="entry name" value="HYPOTHETICAL FUSION PROTEIN"/>
    <property type="match status" value="1"/>
</dbReference>
<dbReference type="EMBL" id="JADPRT010000004">
    <property type="protein sequence ID" value="MBF9068767.1"/>
    <property type="molecule type" value="Genomic_DNA"/>
</dbReference>
<feature type="domain" description="Glyoxalase-like" evidence="1">
    <location>
        <begin position="7"/>
        <end position="107"/>
    </location>
</feature>
<organism evidence="2 3">
    <name type="scientific">Streptacidiphilus fuscans</name>
    <dbReference type="NCBI Taxonomy" id="2789292"/>
    <lineage>
        <taxon>Bacteria</taxon>
        <taxon>Bacillati</taxon>
        <taxon>Actinomycetota</taxon>
        <taxon>Actinomycetes</taxon>
        <taxon>Kitasatosporales</taxon>
        <taxon>Streptomycetaceae</taxon>
        <taxon>Streptacidiphilus</taxon>
    </lineage>
</organism>
<dbReference type="Gene3D" id="3.10.180.10">
    <property type="entry name" value="2,3-Dihydroxybiphenyl 1,2-Dioxygenase, domain 1"/>
    <property type="match status" value="2"/>
</dbReference>
<protein>
    <recommendedName>
        <fullName evidence="1">Glyoxalase-like domain-containing protein</fullName>
    </recommendedName>
</protein>
<evidence type="ECO:0000259" key="1">
    <source>
        <dbReference type="Pfam" id="PF18029"/>
    </source>
</evidence>
<reference evidence="2" key="1">
    <citation type="submission" date="2020-11" db="EMBL/GenBank/DDBJ databases">
        <title>Isolation and identification of active actinomycetes.</title>
        <authorList>
            <person name="Yu B."/>
        </authorList>
    </citation>
    <scope>NUCLEOTIDE SEQUENCE</scope>
    <source>
        <strain evidence="2">NEAU-YB345</strain>
    </source>
</reference>
<dbReference type="InterPro" id="IPR041581">
    <property type="entry name" value="Glyoxalase_6"/>
</dbReference>
<name>A0A931B3R8_9ACTN</name>
<dbReference type="PANTHER" id="PTHR35908:SF1">
    <property type="entry name" value="CONSERVED PROTEIN"/>
    <property type="match status" value="1"/>
</dbReference>
<accession>A0A931B3R8</accession>
<gene>
    <name evidence="2" type="ORF">I2501_12110</name>
</gene>
<keyword evidence="3" id="KW-1185">Reference proteome</keyword>
<comment type="caution">
    <text evidence="2">The sequence shown here is derived from an EMBL/GenBank/DDBJ whole genome shotgun (WGS) entry which is preliminary data.</text>
</comment>
<dbReference type="Pfam" id="PF18029">
    <property type="entry name" value="Glyoxalase_6"/>
    <property type="match status" value="2"/>
</dbReference>
<proteinExistence type="predicted"/>
<dbReference type="SUPFAM" id="SSF54593">
    <property type="entry name" value="Glyoxalase/Bleomycin resistance protein/Dihydroxybiphenyl dioxygenase"/>
    <property type="match status" value="2"/>
</dbReference>